<sequence>MDNANAGALARVWAPAFATGFGLLMVGLAADGWQGPAVIAWVAALIAVAVGTVFRRAATVAVLLAAITVMLTDPPLIFVALSGLCAAAYLVCRHAVGAAAPVVLDSWPTAVGAVGFTFAGLVATSFPLQVPWLPLLAPLGALVIYLLAIRPFMS</sequence>
<evidence type="ECO:0000313" key="4">
    <source>
        <dbReference type="Proteomes" id="UP000093861"/>
    </source>
</evidence>
<keyword evidence="1" id="KW-1133">Transmembrane helix</keyword>
<evidence type="ECO:0000313" key="2">
    <source>
        <dbReference type="EMBL" id="OBH66912.1"/>
    </source>
</evidence>
<dbReference type="EMBL" id="LZJS01000002">
    <property type="protein sequence ID" value="OBH66912.1"/>
    <property type="molecule type" value="Genomic_DNA"/>
</dbReference>
<accession>A0A1A3HFK5</accession>
<dbReference type="Proteomes" id="UP000093861">
    <property type="component" value="Unassembled WGS sequence"/>
</dbReference>
<gene>
    <name evidence="3" type="ORF">A5628_03985</name>
    <name evidence="2" type="ORF">A5685_01245</name>
</gene>
<reference evidence="2 4" key="2">
    <citation type="submission" date="2016-06" db="EMBL/GenBank/DDBJ databases">
        <authorList>
            <person name="Kjaerup R.B."/>
            <person name="Dalgaard T.S."/>
            <person name="Juul-Madsen H.R."/>
        </authorList>
    </citation>
    <scope>NUCLEOTIDE SEQUENCE [LARGE SCALE GENOMIC DNA]</scope>
    <source>
        <strain evidence="2 4">E2464</strain>
    </source>
</reference>
<feature type="transmembrane region" description="Helical" evidence="1">
    <location>
        <begin position="102"/>
        <end position="126"/>
    </location>
</feature>
<protein>
    <recommendedName>
        <fullName evidence="6">Integral membrane protein</fullName>
    </recommendedName>
</protein>
<feature type="transmembrane region" description="Helical" evidence="1">
    <location>
        <begin position="37"/>
        <end position="54"/>
    </location>
</feature>
<keyword evidence="1" id="KW-0812">Transmembrane</keyword>
<dbReference type="EMBL" id="LZLG01000047">
    <property type="protein sequence ID" value="OBJ61985.1"/>
    <property type="molecule type" value="Genomic_DNA"/>
</dbReference>
<feature type="transmembrane region" description="Helical" evidence="1">
    <location>
        <begin position="132"/>
        <end position="149"/>
    </location>
</feature>
<evidence type="ECO:0000256" key="1">
    <source>
        <dbReference type="SAM" id="Phobius"/>
    </source>
</evidence>
<evidence type="ECO:0000313" key="5">
    <source>
        <dbReference type="Proteomes" id="UP000093894"/>
    </source>
</evidence>
<proteinExistence type="predicted"/>
<organism evidence="2 4">
    <name type="scientific">Mycobacterium colombiense</name>
    <dbReference type="NCBI Taxonomy" id="339268"/>
    <lineage>
        <taxon>Bacteria</taxon>
        <taxon>Bacillati</taxon>
        <taxon>Actinomycetota</taxon>
        <taxon>Actinomycetes</taxon>
        <taxon>Mycobacteriales</taxon>
        <taxon>Mycobacteriaceae</taxon>
        <taxon>Mycobacterium</taxon>
        <taxon>Mycobacterium avium complex (MAC)</taxon>
    </lineage>
</organism>
<dbReference type="AlphaFoldDB" id="A0A1A3HFK5"/>
<name>A0A1A3HFK5_9MYCO</name>
<evidence type="ECO:0000313" key="3">
    <source>
        <dbReference type="EMBL" id="OBJ61985.1"/>
    </source>
</evidence>
<evidence type="ECO:0008006" key="6">
    <source>
        <dbReference type="Google" id="ProtNLM"/>
    </source>
</evidence>
<keyword evidence="1" id="KW-0472">Membrane</keyword>
<comment type="caution">
    <text evidence="2">The sequence shown here is derived from an EMBL/GenBank/DDBJ whole genome shotgun (WGS) entry which is preliminary data.</text>
</comment>
<dbReference type="Proteomes" id="UP000093894">
    <property type="component" value="Unassembled WGS sequence"/>
</dbReference>
<dbReference type="RefSeq" id="WP_064949916.1">
    <property type="nucleotide sequence ID" value="NZ_LZJS01000002.1"/>
</dbReference>
<feature type="transmembrane region" description="Helical" evidence="1">
    <location>
        <begin position="60"/>
        <end position="90"/>
    </location>
</feature>
<reference evidence="3 5" key="1">
    <citation type="submission" date="2016-06" db="EMBL/GenBank/DDBJ databases">
        <authorList>
            <person name="Sutton G."/>
            <person name="Brinkac L."/>
            <person name="Sanka R."/>
            <person name="Adams M."/>
            <person name="Lau E."/>
            <person name="Garcia-Basteiro A."/>
            <person name="Lopez-Varela E."/>
            <person name="Palencia S."/>
        </authorList>
    </citation>
    <scope>NUCLEOTIDE SEQUENCE [LARGE SCALE GENOMIC DNA]</scope>
    <source>
        <strain evidence="3 5">1164983.0</strain>
    </source>
</reference>
<feature type="transmembrane region" description="Helical" evidence="1">
    <location>
        <begin position="12"/>
        <end position="30"/>
    </location>
</feature>